<feature type="domain" description="ABM" evidence="1">
    <location>
        <begin position="5"/>
        <end position="95"/>
    </location>
</feature>
<dbReference type="PROSITE" id="PS51725">
    <property type="entry name" value="ABM"/>
    <property type="match status" value="1"/>
</dbReference>
<accession>A0ABQ2J3N4</accession>
<dbReference type="InterPro" id="IPR007138">
    <property type="entry name" value="ABM_dom"/>
</dbReference>
<name>A0ABQ2J3N4_9ACTN</name>
<evidence type="ECO:0000313" key="2">
    <source>
        <dbReference type="EMBL" id="GGN36557.1"/>
    </source>
</evidence>
<dbReference type="Pfam" id="PF03992">
    <property type="entry name" value="ABM"/>
    <property type="match status" value="1"/>
</dbReference>
<protein>
    <recommendedName>
        <fullName evidence="1">ABM domain-containing protein</fullName>
    </recommendedName>
</protein>
<dbReference type="Gene3D" id="3.30.70.100">
    <property type="match status" value="1"/>
</dbReference>
<keyword evidence="3" id="KW-1185">Reference proteome</keyword>
<sequence>MSGEIRVIIYCRVPEEGDAPLEAAFHHINEDLGKVPGLLRSELLQSTLDGESCSFAVLSYWKDVQSFQAWEQGAAHRKQTSPLRQYQDRGGSRHYGIYQVRATFAVPEQA</sequence>
<organism evidence="2 3">
    <name type="scientific">Streptomyces kronopolitis</name>
    <dbReference type="NCBI Taxonomy" id="1612435"/>
    <lineage>
        <taxon>Bacteria</taxon>
        <taxon>Bacillati</taxon>
        <taxon>Actinomycetota</taxon>
        <taxon>Actinomycetes</taxon>
        <taxon>Kitasatosporales</taxon>
        <taxon>Streptomycetaceae</taxon>
        <taxon>Streptomyces</taxon>
    </lineage>
</organism>
<dbReference type="Proteomes" id="UP000600080">
    <property type="component" value="Unassembled WGS sequence"/>
</dbReference>
<reference evidence="3" key="1">
    <citation type="journal article" date="2019" name="Int. J. Syst. Evol. Microbiol.">
        <title>The Global Catalogue of Microorganisms (GCM) 10K type strain sequencing project: providing services to taxonomists for standard genome sequencing and annotation.</title>
        <authorList>
            <consortium name="The Broad Institute Genomics Platform"/>
            <consortium name="The Broad Institute Genome Sequencing Center for Infectious Disease"/>
            <person name="Wu L."/>
            <person name="Ma J."/>
        </authorList>
    </citation>
    <scope>NUCLEOTIDE SEQUENCE [LARGE SCALE GENOMIC DNA]</scope>
    <source>
        <strain evidence="3">CGMCC 4.7323</strain>
    </source>
</reference>
<dbReference type="SUPFAM" id="SSF54909">
    <property type="entry name" value="Dimeric alpha+beta barrel"/>
    <property type="match status" value="1"/>
</dbReference>
<evidence type="ECO:0000313" key="3">
    <source>
        <dbReference type="Proteomes" id="UP000600080"/>
    </source>
</evidence>
<gene>
    <name evidence="2" type="ORF">GCM10012285_10450</name>
</gene>
<proteinExistence type="predicted"/>
<dbReference type="InterPro" id="IPR011008">
    <property type="entry name" value="Dimeric_a/b-barrel"/>
</dbReference>
<dbReference type="EMBL" id="BMND01000003">
    <property type="protein sequence ID" value="GGN36557.1"/>
    <property type="molecule type" value="Genomic_DNA"/>
</dbReference>
<evidence type="ECO:0000259" key="1">
    <source>
        <dbReference type="PROSITE" id="PS51725"/>
    </source>
</evidence>
<comment type="caution">
    <text evidence="2">The sequence shown here is derived from an EMBL/GenBank/DDBJ whole genome shotgun (WGS) entry which is preliminary data.</text>
</comment>
<dbReference type="RefSeq" id="WP_189096354.1">
    <property type="nucleotide sequence ID" value="NZ_BMND01000003.1"/>
</dbReference>
<dbReference type="GeneID" id="301546927"/>